<keyword evidence="1" id="KW-0175">Coiled coil</keyword>
<proteinExistence type="predicted"/>
<evidence type="ECO:0000313" key="3">
    <source>
        <dbReference type="Proteomes" id="UP001516400"/>
    </source>
</evidence>
<feature type="coiled-coil region" evidence="1">
    <location>
        <begin position="27"/>
        <end position="75"/>
    </location>
</feature>
<dbReference type="EMBL" id="JABFTP020000185">
    <property type="protein sequence ID" value="KAL3286481.1"/>
    <property type="molecule type" value="Genomic_DNA"/>
</dbReference>
<comment type="caution">
    <text evidence="2">The sequence shown here is derived from an EMBL/GenBank/DDBJ whole genome shotgun (WGS) entry which is preliminary data.</text>
</comment>
<reference evidence="2 3" key="1">
    <citation type="journal article" date="2021" name="BMC Biol.">
        <title>Horizontally acquired antibacterial genes associated with adaptive radiation of ladybird beetles.</title>
        <authorList>
            <person name="Li H.S."/>
            <person name="Tang X.F."/>
            <person name="Huang Y.H."/>
            <person name="Xu Z.Y."/>
            <person name="Chen M.L."/>
            <person name="Du X.Y."/>
            <person name="Qiu B.Y."/>
            <person name="Chen P.T."/>
            <person name="Zhang W."/>
            <person name="Slipinski A."/>
            <person name="Escalona H.E."/>
            <person name="Waterhouse R.M."/>
            <person name="Zwick A."/>
            <person name="Pang H."/>
        </authorList>
    </citation>
    <scope>NUCLEOTIDE SEQUENCE [LARGE SCALE GENOMIC DNA]</scope>
    <source>
        <strain evidence="2">SYSU2018</strain>
    </source>
</reference>
<feature type="coiled-coil region" evidence="1">
    <location>
        <begin position="189"/>
        <end position="216"/>
    </location>
</feature>
<evidence type="ECO:0000313" key="2">
    <source>
        <dbReference type="EMBL" id="KAL3286481.1"/>
    </source>
</evidence>
<protein>
    <submittedName>
        <fullName evidence="2">Uncharacterized protein</fullName>
    </submittedName>
</protein>
<dbReference type="SUPFAM" id="SSF56219">
    <property type="entry name" value="DNase I-like"/>
    <property type="match status" value="1"/>
</dbReference>
<keyword evidence="3" id="KW-1185">Reference proteome</keyword>
<name>A0ABD2P763_9CUCU</name>
<gene>
    <name evidence="2" type="ORF">HHI36_000987</name>
</gene>
<dbReference type="Gene3D" id="3.60.10.10">
    <property type="entry name" value="Endonuclease/exonuclease/phosphatase"/>
    <property type="match status" value="1"/>
</dbReference>
<dbReference type="InterPro" id="IPR036691">
    <property type="entry name" value="Endo/exonu/phosph_ase_sf"/>
</dbReference>
<dbReference type="Proteomes" id="UP001516400">
    <property type="component" value="Unassembled WGS sequence"/>
</dbReference>
<accession>A0ABD2P763</accession>
<evidence type="ECO:0000256" key="1">
    <source>
        <dbReference type="SAM" id="Coils"/>
    </source>
</evidence>
<sequence length="362" mass="42406">MPARVLMFFRDQCKSSMRAFPEKKENIESLKNEVTEIHKNLRESTNKVPGYAYVVKELKQETTFLKQNFQALEKKVKEKPNHDVVEFEPTIHELKERENSSMNILVFGVQEISESNRVKRSTRETGNIHKVLEKVKSYVIMDDLKVFRLGKYNPEKLRPIRVILLNEEEALNTLRHKNDIPEDGVYIKSDQTQSQIKYLKELLKELEDRKSAGEEDIKVNYIHGKIVKESKADVKQTDLTFILLTEIWLNNQTTDVLIALEGYRSFRRDGKNREEDGIMEYVKENIHSIAIHSHQEEKYKTLDPAEALCIDVTFKKFRLLLGCIYRPNNTSPQRNSVLVRTIEEAFTTTRKMCGDFNYEEIS</sequence>
<organism evidence="2 3">
    <name type="scientific">Cryptolaemus montrouzieri</name>
    <dbReference type="NCBI Taxonomy" id="559131"/>
    <lineage>
        <taxon>Eukaryota</taxon>
        <taxon>Metazoa</taxon>
        <taxon>Ecdysozoa</taxon>
        <taxon>Arthropoda</taxon>
        <taxon>Hexapoda</taxon>
        <taxon>Insecta</taxon>
        <taxon>Pterygota</taxon>
        <taxon>Neoptera</taxon>
        <taxon>Endopterygota</taxon>
        <taxon>Coleoptera</taxon>
        <taxon>Polyphaga</taxon>
        <taxon>Cucujiformia</taxon>
        <taxon>Coccinelloidea</taxon>
        <taxon>Coccinellidae</taxon>
        <taxon>Scymninae</taxon>
        <taxon>Scymnini</taxon>
        <taxon>Cryptolaemus</taxon>
    </lineage>
</organism>
<dbReference type="AlphaFoldDB" id="A0ABD2P763"/>